<dbReference type="AlphaFoldDB" id="A0A2U8P8Q2"/>
<keyword evidence="2" id="KW-0808">Transferase</keyword>
<dbReference type="PROSITE" id="PS51186">
    <property type="entry name" value="GNAT"/>
    <property type="match status" value="1"/>
</dbReference>
<dbReference type="KEGG" id="bot:CIT37_19580"/>
<accession>A0A2U8P8Q2</accession>
<gene>
    <name evidence="2" type="ORF">CIT37_19580</name>
</gene>
<evidence type="ECO:0000313" key="3">
    <source>
        <dbReference type="Proteomes" id="UP000215703"/>
    </source>
</evidence>
<dbReference type="RefSeq" id="WP_109866591.1">
    <property type="nucleotide sequence ID" value="NZ_CP029425.2"/>
</dbReference>
<protein>
    <submittedName>
        <fullName evidence="2">N-acetyltransferase</fullName>
    </submittedName>
</protein>
<sequence length="156" mass="16815">MTDPTDSLVSFQQALLDGELDLQRGALDRDLFVHQDRPQGEVRLTYARLEGKKVTALVIAVMSDPIEGLPCFQLGVAVPESHRRMGLAKSAVEAAIAEMKNGLGRNRIPTFYVEAIVGAHNEPSQHVAAAVISSAPTKVTDEVSGMPALHYARKIG</sequence>
<dbReference type="GeneID" id="92964824"/>
<evidence type="ECO:0000259" key="1">
    <source>
        <dbReference type="PROSITE" id="PS51186"/>
    </source>
</evidence>
<dbReference type="GO" id="GO:0016747">
    <property type="term" value="F:acyltransferase activity, transferring groups other than amino-acyl groups"/>
    <property type="evidence" value="ECO:0007669"/>
    <property type="project" value="InterPro"/>
</dbReference>
<reference evidence="2 3" key="1">
    <citation type="journal article" date="2014" name="Int. J. Syst. Evol. Microbiol.">
        <title>Bradyrhizobium ottawaense sp. nov., a symbiotic nitrogen fixing bacterium from root nodules of soybeans in Canada.</title>
        <authorList>
            <person name="Yu X."/>
            <person name="Cloutier S."/>
            <person name="Tambong J.T."/>
            <person name="Bromfield E.S."/>
        </authorList>
    </citation>
    <scope>NUCLEOTIDE SEQUENCE [LARGE SCALE GENOMIC DNA]</scope>
    <source>
        <strain evidence="2 3">OO99</strain>
    </source>
</reference>
<proteinExistence type="predicted"/>
<dbReference type="Gene3D" id="3.40.630.30">
    <property type="match status" value="1"/>
</dbReference>
<feature type="domain" description="N-acetyltransferase" evidence="1">
    <location>
        <begin position="6"/>
        <end position="156"/>
    </location>
</feature>
<name>A0A2U8P8Q2_9BRAD</name>
<dbReference type="SUPFAM" id="SSF55729">
    <property type="entry name" value="Acyl-CoA N-acyltransferases (Nat)"/>
    <property type="match status" value="1"/>
</dbReference>
<dbReference type="InterPro" id="IPR016181">
    <property type="entry name" value="Acyl_CoA_acyltransferase"/>
</dbReference>
<evidence type="ECO:0000313" key="2">
    <source>
        <dbReference type="EMBL" id="AWL94116.1"/>
    </source>
</evidence>
<dbReference type="Pfam" id="PF00583">
    <property type="entry name" value="Acetyltransf_1"/>
    <property type="match status" value="1"/>
</dbReference>
<reference evidence="2 3" key="2">
    <citation type="journal article" date="2017" name="Syst. Appl. Microbiol.">
        <title>Soybeans inoculated with root zone soils of Canadian native legumes harbour diverse and novel Bradyrhizobium spp. that possess agricultural potential.</title>
        <authorList>
            <person name="Bromfield E.S.P."/>
            <person name="Cloutier S."/>
            <person name="Tambong J.T."/>
            <person name="Tran Thi T.V."/>
        </authorList>
    </citation>
    <scope>NUCLEOTIDE SEQUENCE [LARGE SCALE GENOMIC DNA]</scope>
    <source>
        <strain evidence="2 3">OO99</strain>
    </source>
</reference>
<dbReference type="InterPro" id="IPR000182">
    <property type="entry name" value="GNAT_dom"/>
</dbReference>
<dbReference type="Proteomes" id="UP000215703">
    <property type="component" value="Chromosome"/>
</dbReference>
<organism evidence="2 3">
    <name type="scientific">Bradyrhizobium ottawaense</name>
    <dbReference type="NCBI Taxonomy" id="931866"/>
    <lineage>
        <taxon>Bacteria</taxon>
        <taxon>Pseudomonadati</taxon>
        <taxon>Pseudomonadota</taxon>
        <taxon>Alphaproteobacteria</taxon>
        <taxon>Hyphomicrobiales</taxon>
        <taxon>Nitrobacteraceae</taxon>
        <taxon>Bradyrhizobium</taxon>
    </lineage>
</organism>
<dbReference type="EMBL" id="CP029425">
    <property type="protein sequence ID" value="AWL94116.1"/>
    <property type="molecule type" value="Genomic_DNA"/>
</dbReference>